<gene>
    <name evidence="3" type="ORF">GCM10009742_50200</name>
</gene>
<keyword evidence="2" id="KW-0732">Signal</keyword>
<evidence type="ECO:0008006" key="5">
    <source>
        <dbReference type="Google" id="ProtNLM"/>
    </source>
</evidence>
<dbReference type="EMBL" id="BAAAND010000008">
    <property type="protein sequence ID" value="GAA1597178.1"/>
    <property type="molecule type" value="Genomic_DNA"/>
</dbReference>
<evidence type="ECO:0000313" key="4">
    <source>
        <dbReference type="Proteomes" id="UP001500190"/>
    </source>
</evidence>
<feature type="region of interest" description="Disordered" evidence="1">
    <location>
        <begin position="28"/>
        <end position="58"/>
    </location>
</feature>
<name>A0ABN2E5K6_9ACTN</name>
<reference evidence="3 4" key="1">
    <citation type="journal article" date="2019" name="Int. J. Syst. Evol. Microbiol.">
        <title>The Global Catalogue of Microorganisms (GCM) 10K type strain sequencing project: providing services to taxonomists for standard genome sequencing and annotation.</title>
        <authorList>
            <consortium name="The Broad Institute Genomics Platform"/>
            <consortium name="The Broad Institute Genome Sequencing Center for Infectious Disease"/>
            <person name="Wu L."/>
            <person name="Ma J."/>
        </authorList>
    </citation>
    <scope>NUCLEOTIDE SEQUENCE [LARGE SCALE GENOMIC DNA]</scope>
    <source>
        <strain evidence="3 4">JCM 14304</strain>
    </source>
</reference>
<dbReference type="PROSITE" id="PS51257">
    <property type="entry name" value="PROKAR_LIPOPROTEIN"/>
    <property type="match status" value="1"/>
</dbReference>
<comment type="caution">
    <text evidence="3">The sequence shown here is derived from an EMBL/GenBank/DDBJ whole genome shotgun (WGS) entry which is preliminary data.</text>
</comment>
<evidence type="ECO:0000256" key="2">
    <source>
        <dbReference type="SAM" id="SignalP"/>
    </source>
</evidence>
<accession>A0ABN2E5K6</accession>
<proteinExistence type="predicted"/>
<dbReference type="RefSeq" id="WP_344195458.1">
    <property type="nucleotide sequence ID" value="NZ_BAAAND010000008.1"/>
</dbReference>
<feature type="chain" id="PRO_5046926343" description="Lipoprotein" evidence="2">
    <location>
        <begin position="27"/>
        <end position="189"/>
    </location>
</feature>
<organism evidence="3 4">
    <name type="scientific">Kribbella karoonensis</name>
    <dbReference type="NCBI Taxonomy" id="324851"/>
    <lineage>
        <taxon>Bacteria</taxon>
        <taxon>Bacillati</taxon>
        <taxon>Actinomycetota</taxon>
        <taxon>Actinomycetes</taxon>
        <taxon>Propionibacteriales</taxon>
        <taxon>Kribbellaceae</taxon>
        <taxon>Kribbella</taxon>
    </lineage>
</organism>
<keyword evidence="4" id="KW-1185">Reference proteome</keyword>
<feature type="signal peptide" evidence="2">
    <location>
        <begin position="1"/>
        <end position="26"/>
    </location>
</feature>
<protein>
    <recommendedName>
        <fullName evidence="5">Lipoprotein</fullName>
    </recommendedName>
</protein>
<dbReference type="Proteomes" id="UP001500190">
    <property type="component" value="Unassembled WGS sequence"/>
</dbReference>
<sequence>MRRSVLTIVPLLLVALLLGGCGGSTKNNSSAATTPSAGASEPTAGSTPSTSTAADTCPASNTKSFAKTKFVAHVGLAAGSFHRWIWKPYKAGTFAKGAHGRLKATIKAGLTAAFIAHEVKIASEDVNASPALCKVLKKPLVALGNQLDGLKSKITGGDLSSLDGVNTAIAGVTTLSDKNGAQITETSQN</sequence>
<evidence type="ECO:0000313" key="3">
    <source>
        <dbReference type="EMBL" id="GAA1597178.1"/>
    </source>
</evidence>
<evidence type="ECO:0000256" key="1">
    <source>
        <dbReference type="SAM" id="MobiDB-lite"/>
    </source>
</evidence>